<keyword evidence="8" id="KW-1185">Reference proteome</keyword>
<dbReference type="PROSITE" id="PS00609">
    <property type="entry name" value="GLYCOSYL_HYDROL_F32"/>
    <property type="match status" value="1"/>
</dbReference>
<evidence type="ECO:0000256" key="4">
    <source>
        <dbReference type="RuleBase" id="RU362110"/>
    </source>
</evidence>
<comment type="caution">
    <text evidence="7">The sequence shown here is derived from an EMBL/GenBank/DDBJ whole genome shotgun (WGS) entry which is preliminary data.</text>
</comment>
<evidence type="ECO:0000259" key="5">
    <source>
        <dbReference type="Pfam" id="PF00251"/>
    </source>
</evidence>
<sequence>MEPRHSDIPRASGVGRRRFLGGTGTLVGLALTGAFLPPSSAAALAQERTTARWRPLLHFTPERNWINDPNGLVFFRGEYHLFFQHNPEGLDHANMSWGHAVSNDLTRWEELPVALEPDELGEIFSGGAVVDHDDTSGFFGGGAGLVAFYTSAGEEQHQSVAYSADRGRSWTKYEGNPVIPNPGIPDFRDPKVIRHDPSGAWVLMLAAGDRIMFYRSSNLRDWEHVSDFGSEHGAHGGVWECPELFELPVDSDPDTTRWVLVVSINPGGPAGGSAVQYFTGDFDGTAFTSDGPPQRVLWADEGSDFYAAQSWSDVPDRDGRRLWVAWMSNWNYAGDVPTTPWRGAMTLPRQLGLTGTGAGYRLTQRPVDELERRRTVRRRWHGTVEEGRNERITRGTALDIDVVFRLQSALSFGVEVLAGANCRTRVGYRPDREEMFLDRTAHGRAEVEPAFPAVHTMSLRPEGDVVRMRIVVDRSCVEAFGGSGEAVLSDLVFPDEDGEQVRLFAEEGEVRVESLCVHELD</sequence>
<dbReference type="SUPFAM" id="SSF49899">
    <property type="entry name" value="Concanavalin A-like lectins/glucanases"/>
    <property type="match status" value="1"/>
</dbReference>
<dbReference type="RefSeq" id="WP_246062239.1">
    <property type="nucleotide sequence ID" value="NZ_VFQC01000001.1"/>
</dbReference>
<evidence type="ECO:0000256" key="2">
    <source>
        <dbReference type="ARBA" id="ARBA00022801"/>
    </source>
</evidence>
<dbReference type="PANTHER" id="PTHR42800:SF1">
    <property type="entry name" value="EXOINULINASE INUD (AFU_ORTHOLOGUE AFUA_5G00480)"/>
    <property type="match status" value="1"/>
</dbReference>
<evidence type="ECO:0000256" key="1">
    <source>
        <dbReference type="ARBA" id="ARBA00009902"/>
    </source>
</evidence>
<dbReference type="CDD" id="cd18622">
    <property type="entry name" value="GH32_Inu-like"/>
    <property type="match status" value="1"/>
</dbReference>
<dbReference type="InterPro" id="IPR023296">
    <property type="entry name" value="Glyco_hydro_beta-prop_sf"/>
</dbReference>
<protein>
    <submittedName>
        <fullName evidence="7">Fructan beta-fructosidase</fullName>
    </submittedName>
</protein>
<dbReference type="SMART" id="SM00640">
    <property type="entry name" value="Glyco_32"/>
    <property type="match status" value="1"/>
</dbReference>
<evidence type="ECO:0000313" key="8">
    <source>
        <dbReference type="Proteomes" id="UP000317422"/>
    </source>
</evidence>
<dbReference type="SUPFAM" id="SSF75005">
    <property type="entry name" value="Arabinanase/levansucrase/invertase"/>
    <property type="match status" value="1"/>
</dbReference>
<dbReference type="InterPro" id="IPR006311">
    <property type="entry name" value="TAT_signal"/>
</dbReference>
<dbReference type="InterPro" id="IPR013148">
    <property type="entry name" value="Glyco_hydro_32_N"/>
</dbReference>
<accession>A0A543NKD1</accession>
<keyword evidence="3 4" id="KW-0326">Glycosidase</keyword>
<evidence type="ECO:0000313" key="7">
    <source>
        <dbReference type="EMBL" id="TQN32254.1"/>
    </source>
</evidence>
<gene>
    <name evidence="7" type="ORF">FHX37_2204</name>
</gene>
<reference evidence="7 8" key="1">
    <citation type="submission" date="2019-06" db="EMBL/GenBank/DDBJ databases">
        <title>Sequencing the genomes of 1000 actinobacteria strains.</title>
        <authorList>
            <person name="Klenk H.-P."/>
        </authorList>
    </citation>
    <scope>NUCLEOTIDE SEQUENCE [LARGE SCALE GENOMIC DNA]</scope>
    <source>
        <strain evidence="7 8">DSM 45015</strain>
    </source>
</reference>
<dbReference type="Proteomes" id="UP000317422">
    <property type="component" value="Unassembled WGS sequence"/>
</dbReference>
<name>A0A543NKD1_9ACTN</name>
<dbReference type="InterPro" id="IPR001362">
    <property type="entry name" value="Glyco_hydro_32"/>
</dbReference>
<feature type="domain" description="Glycosyl hydrolase family 32 N-terminal" evidence="5">
    <location>
        <begin position="58"/>
        <end position="366"/>
    </location>
</feature>
<dbReference type="Gene3D" id="2.60.120.560">
    <property type="entry name" value="Exo-inulinase, domain 1"/>
    <property type="match status" value="1"/>
</dbReference>
<organism evidence="7 8">
    <name type="scientific">Haloactinospora alba</name>
    <dbReference type="NCBI Taxonomy" id="405555"/>
    <lineage>
        <taxon>Bacteria</taxon>
        <taxon>Bacillati</taxon>
        <taxon>Actinomycetota</taxon>
        <taxon>Actinomycetes</taxon>
        <taxon>Streptosporangiales</taxon>
        <taxon>Nocardiopsidaceae</taxon>
        <taxon>Haloactinospora</taxon>
    </lineage>
</organism>
<dbReference type="Pfam" id="PF00251">
    <property type="entry name" value="Glyco_hydro_32N"/>
    <property type="match status" value="1"/>
</dbReference>
<evidence type="ECO:0000259" key="6">
    <source>
        <dbReference type="Pfam" id="PF08244"/>
    </source>
</evidence>
<evidence type="ECO:0000256" key="3">
    <source>
        <dbReference type="ARBA" id="ARBA00023295"/>
    </source>
</evidence>
<dbReference type="GO" id="GO:0005737">
    <property type="term" value="C:cytoplasm"/>
    <property type="evidence" value="ECO:0007669"/>
    <property type="project" value="TreeGrafter"/>
</dbReference>
<dbReference type="PANTHER" id="PTHR42800">
    <property type="entry name" value="EXOINULINASE INUD (AFU_ORTHOLOGUE AFUA_5G00480)"/>
    <property type="match status" value="1"/>
</dbReference>
<keyword evidence="2 4" id="KW-0378">Hydrolase</keyword>
<dbReference type="InterPro" id="IPR018053">
    <property type="entry name" value="Glyco_hydro_32_AS"/>
</dbReference>
<dbReference type="Gene3D" id="2.115.10.20">
    <property type="entry name" value="Glycosyl hydrolase domain, family 43"/>
    <property type="match status" value="1"/>
</dbReference>
<dbReference type="AlphaFoldDB" id="A0A543NKD1"/>
<dbReference type="PROSITE" id="PS51318">
    <property type="entry name" value="TAT"/>
    <property type="match status" value="1"/>
</dbReference>
<dbReference type="InterPro" id="IPR013189">
    <property type="entry name" value="Glyco_hydro_32_C"/>
</dbReference>
<feature type="domain" description="Glycosyl hydrolase family 32 C-terminal" evidence="6">
    <location>
        <begin position="370"/>
        <end position="518"/>
    </location>
</feature>
<dbReference type="EMBL" id="VFQC01000001">
    <property type="protein sequence ID" value="TQN32254.1"/>
    <property type="molecule type" value="Genomic_DNA"/>
</dbReference>
<dbReference type="GO" id="GO:0005987">
    <property type="term" value="P:sucrose catabolic process"/>
    <property type="evidence" value="ECO:0007669"/>
    <property type="project" value="TreeGrafter"/>
</dbReference>
<dbReference type="InterPro" id="IPR013320">
    <property type="entry name" value="ConA-like_dom_sf"/>
</dbReference>
<comment type="similarity">
    <text evidence="1 4">Belongs to the glycosyl hydrolase 32 family.</text>
</comment>
<proteinExistence type="inferred from homology"/>
<dbReference type="GO" id="GO:0004575">
    <property type="term" value="F:sucrose alpha-glucosidase activity"/>
    <property type="evidence" value="ECO:0007669"/>
    <property type="project" value="TreeGrafter"/>
</dbReference>
<dbReference type="Pfam" id="PF08244">
    <property type="entry name" value="Glyco_hydro_32C"/>
    <property type="match status" value="1"/>
</dbReference>